<feature type="transmembrane region" description="Helical" evidence="7">
    <location>
        <begin position="78"/>
        <end position="100"/>
    </location>
</feature>
<evidence type="ECO:0000256" key="3">
    <source>
        <dbReference type="ARBA" id="ARBA00022692"/>
    </source>
</evidence>
<keyword evidence="4 7" id="KW-1133">Transmembrane helix</keyword>
<proteinExistence type="inferred from homology"/>
<dbReference type="GO" id="GO:0022821">
    <property type="term" value="F:solute:potassium antiporter activity"/>
    <property type="evidence" value="ECO:0007669"/>
    <property type="project" value="TreeGrafter"/>
</dbReference>
<comment type="similarity">
    <text evidence="6">Belongs to the major facilitator superfamily. Phosphate:H(+) symporter (TC 2.A.1.9) family.</text>
</comment>
<feature type="transmembrane region" description="Helical" evidence="7">
    <location>
        <begin position="327"/>
        <end position="346"/>
    </location>
</feature>
<dbReference type="FunFam" id="1.20.1250.20:FF:000301">
    <property type="entry name" value="Protein ZINC INDUCED FACILITATOR-LIKE 1"/>
    <property type="match status" value="1"/>
</dbReference>
<dbReference type="PANTHER" id="PTHR23504:SF114">
    <property type="entry name" value="PROTEIN ZINC INDUCED FACILITATOR-LIKE 1"/>
    <property type="match status" value="1"/>
</dbReference>
<dbReference type="Pfam" id="PF07690">
    <property type="entry name" value="MFS_1"/>
    <property type="match status" value="1"/>
</dbReference>
<keyword evidence="10" id="KW-1185">Reference proteome</keyword>
<feature type="transmembrane region" description="Helical" evidence="7">
    <location>
        <begin position="112"/>
        <end position="137"/>
    </location>
</feature>
<dbReference type="PROSITE" id="PS50850">
    <property type="entry name" value="MFS"/>
    <property type="match status" value="1"/>
</dbReference>
<protein>
    <recommendedName>
        <fullName evidence="8">Major facilitator superfamily (MFS) profile domain-containing protein</fullName>
    </recommendedName>
</protein>
<feature type="transmembrane region" description="Helical" evidence="7">
    <location>
        <begin position="358"/>
        <end position="376"/>
    </location>
</feature>
<dbReference type="PANTHER" id="PTHR23504">
    <property type="entry name" value="MAJOR FACILITATOR SUPERFAMILY DOMAIN-CONTAINING PROTEIN 10"/>
    <property type="match status" value="1"/>
</dbReference>
<comment type="subcellular location">
    <subcellularLocation>
        <location evidence="1">Membrane</location>
        <topology evidence="1">Multi-pass membrane protein</topology>
    </subcellularLocation>
</comment>
<evidence type="ECO:0000313" key="9">
    <source>
        <dbReference type="EMBL" id="CAI9769495.1"/>
    </source>
</evidence>
<gene>
    <name evidence="9" type="ORF">FPE_LOCUS16795</name>
</gene>
<evidence type="ECO:0000256" key="1">
    <source>
        <dbReference type="ARBA" id="ARBA00004141"/>
    </source>
</evidence>
<dbReference type="SUPFAM" id="SSF103473">
    <property type="entry name" value="MFS general substrate transporter"/>
    <property type="match status" value="1"/>
</dbReference>
<organism evidence="9 10">
    <name type="scientific">Fraxinus pennsylvanica</name>
    <dbReference type="NCBI Taxonomy" id="56036"/>
    <lineage>
        <taxon>Eukaryota</taxon>
        <taxon>Viridiplantae</taxon>
        <taxon>Streptophyta</taxon>
        <taxon>Embryophyta</taxon>
        <taxon>Tracheophyta</taxon>
        <taxon>Spermatophyta</taxon>
        <taxon>Magnoliopsida</taxon>
        <taxon>eudicotyledons</taxon>
        <taxon>Gunneridae</taxon>
        <taxon>Pentapetalae</taxon>
        <taxon>asterids</taxon>
        <taxon>lamiids</taxon>
        <taxon>Lamiales</taxon>
        <taxon>Oleaceae</taxon>
        <taxon>Oleeae</taxon>
        <taxon>Fraxinus</taxon>
    </lineage>
</organism>
<feature type="transmembrane region" description="Helical" evidence="7">
    <location>
        <begin position="382"/>
        <end position="409"/>
    </location>
</feature>
<dbReference type="InterPro" id="IPR036259">
    <property type="entry name" value="MFS_trans_sf"/>
</dbReference>
<sequence length="475" mass="51835">MDKQGPVVLESLLKQDYYENCPGCKVDRRKELQRGLPIKQVLTIWIIVLSTALTISSLFPFLYFMVKDFHIAKQEEDIGYYAGYIGSAYMLGRALTSVMWGTIADRFGRKPVIIIGCAAVVVFNTLFGLSINFWMAISMRFLLGSLNGLLGPIKAYACELVRDEYQSVGLSAVSTAWGTGLIIGPALGGFLAQPAEKFPAIFSSNSIFGRFPYFLPCLIISLLALPVTIACFWIPETLHTHNSDNISSQISYDVLESASPRSTDNVDLKEGSETTSKSSLLKNWPLMSSIIVYCVFSLHDMAYSEIFSLWAVSPRRLGGLSYSTQDVGVVLAISGCGLLVFQSSLYPLVEKMIGPIMVSRLAGIVSIPLLTSYHYIGMLSGIGLSILLNCASLVMNVLSISIVTGLFILQNRAVEQHQRGAANGIAMTLMSLFKAAGPAGGGALFSWAEKRQEASFLPGDQMVFFILNIMPHTSD</sequence>
<evidence type="ECO:0000313" key="10">
    <source>
        <dbReference type="Proteomes" id="UP000834106"/>
    </source>
</evidence>
<dbReference type="GO" id="GO:0005886">
    <property type="term" value="C:plasma membrane"/>
    <property type="evidence" value="ECO:0007669"/>
    <property type="project" value="TreeGrafter"/>
</dbReference>
<keyword evidence="5 7" id="KW-0472">Membrane</keyword>
<keyword evidence="2" id="KW-0813">Transport</keyword>
<dbReference type="CDD" id="cd17330">
    <property type="entry name" value="MFS_SLC46_TetA_like"/>
    <property type="match status" value="1"/>
</dbReference>
<dbReference type="EMBL" id="OU503045">
    <property type="protein sequence ID" value="CAI9769495.1"/>
    <property type="molecule type" value="Genomic_DNA"/>
</dbReference>
<evidence type="ECO:0000256" key="5">
    <source>
        <dbReference type="ARBA" id="ARBA00023136"/>
    </source>
</evidence>
<evidence type="ECO:0000256" key="6">
    <source>
        <dbReference type="ARBA" id="ARBA00044504"/>
    </source>
</evidence>
<dbReference type="InterPro" id="IPR011701">
    <property type="entry name" value="MFS"/>
</dbReference>
<dbReference type="InterPro" id="IPR020846">
    <property type="entry name" value="MFS_dom"/>
</dbReference>
<dbReference type="GO" id="GO:0009705">
    <property type="term" value="C:plant-type vacuole membrane"/>
    <property type="evidence" value="ECO:0007669"/>
    <property type="project" value="TreeGrafter"/>
</dbReference>
<dbReference type="Proteomes" id="UP000834106">
    <property type="component" value="Chromosome 10"/>
</dbReference>
<evidence type="ECO:0000259" key="8">
    <source>
        <dbReference type="PROSITE" id="PS50850"/>
    </source>
</evidence>
<dbReference type="GO" id="GO:0090333">
    <property type="term" value="P:regulation of stomatal closure"/>
    <property type="evidence" value="ECO:0007669"/>
    <property type="project" value="TreeGrafter"/>
</dbReference>
<feature type="transmembrane region" description="Helical" evidence="7">
    <location>
        <begin position="42"/>
        <end position="66"/>
    </location>
</feature>
<keyword evidence="3 7" id="KW-0812">Transmembrane</keyword>
<dbReference type="Gene3D" id="1.20.1250.20">
    <property type="entry name" value="MFS general substrate transporter like domains"/>
    <property type="match status" value="1"/>
</dbReference>
<name>A0AAD2DZW3_9LAMI</name>
<evidence type="ECO:0000256" key="7">
    <source>
        <dbReference type="SAM" id="Phobius"/>
    </source>
</evidence>
<reference evidence="9" key="1">
    <citation type="submission" date="2023-05" db="EMBL/GenBank/DDBJ databases">
        <authorList>
            <person name="Huff M."/>
        </authorList>
    </citation>
    <scope>NUCLEOTIDE SEQUENCE</scope>
</reference>
<feature type="domain" description="Major facilitator superfamily (MFS) profile" evidence="8">
    <location>
        <begin position="40"/>
        <end position="475"/>
    </location>
</feature>
<accession>A0AAD2DZW3</accession>
<evidence type="ECO:0000256" key="4">
    <source>
        <dbReference type="ARBA" id="ARBA00022989"/>
    </source>
</evidence>
<dbReference type="AlphaFoldDB" id="A0AAD2DZW3"/>
<feature type="transmembrane region" description="Helical" evidence="7">
    <location>
        <begin position="170"/>
        <end position="192"/>
    </location>
</feature>
<evidence type="ECO:0000256" key="2">
    <source>
        <dbReference type="ARBA" id="ARBA00022448"/>
    </source>
</evidence>
<feature type="transmembrane region" description="Helical" evidence="7">
    <location>
        <begin position="213"/>
        <end position="235"/>
    </location>
</feature>